<sequence length="198" mass="22625">MFLMIYLHHREHYNVELKEIQVGDDVLQLPKDFFGVGTNQGTIIDSGTTLAYLPDLAYKQLIKKINAAQPNLKSHIVDQQFTCYKYSGNVEKGFPVVTFHFKNSLSMKVYPHQYLFEVEDQEWCIGFQDSNLQTKDGKEITLLGGSSTIKVKDEESRKVYTVRGDKLSHSSRVHTSSGISIACFFFVMSITFNNPRLN</sequence>
<evidence type="ECO:0000313" key="4">
    <source>
        <dbReference type="Proteomes" id="UP000235145"/>
    </source>
</evidence>
<evidence type="ECO:0000259" key="2">
    <source>
        <dbReference type="PROSITE" id="PS51767"/>
    </source>
</evidence>
<gene>
    <name evidence="3" type="ORF">LSAT_V11C800388880</name>
</gene>
<dbReference type="Pfam" id="PF14541">
    <property type="entry name" value="TAXi_C"/>
    <property type="match status" value="1"/>
</dbReference>
<name>A0A9R1UKW8_LACSA</name>
<dbReference type="Gene3D" id="2.40.70.10">
    <property type="entry name" value="Acid Proteases"/>
    <property type="match status" value="1"/>
</dbReference>
<evidence type="ECO:0000313" key="3">
    <source>
        <dbReference type="EMBL" id="KAJ0189058.1"/>
    </source>
</evidence>
<reference evidence="3 4" key="1">
    <citation type="journal article" date="2017" name="Nat. Commun.">
        <title>Genome assembly with in vitro proximity ligation data and whole-genome triplication in lettuce.</title>
        <authorList>
            <person name="Reyes-Chin-Wo S."/>
            <person name="Wang Z."/>
            <person name="Yang X."/>
            <person name="Kozik A."/>
            <person name="Arikit S."/>
            <person name="Song C."/>
            <person name="Xia L."/>
            <person name="Froenicke L."/>
            <person name="Lavelle D.O."/>
            <person name="Truco M.J."/>
            <person name="Xia R."/>
            <person name="Zhu S."/>
            <person name="Xu C."/>
            <person name="Xu H."/>
            <person name="Xu X."/>
            <person name="Cox K."/>
            <person name="Korf I."/>
            <person name="Meyers B.C."/>
            <person name="Michelmore R.W."/>
        </authorList>
    </citation>
    <scope>NUCLEOTIDE SEQUENCE [LARGE SCALE GENOMIC DNA]</scope>
    <source>
        <strain evidence="4">cv. Salinas</strain>
        <tissue evidence="3">Seedlings</tissue>
    </source>
</reference>
<dbReference type="InterPro" id="IPR033121">
    <property type="entry name" value="PEPTIDASE_A1"/>
</dbReference>
<protein>
    <recommendedName>
        <fullName evidence="2">Peptidase A1 domain-containing protein</fullName>
    </recommendedName>
</protein>
<proteinExistence type="inferred from homology"/>
<dbReference type="InterPro" id="IPR001461">
    <property type="entry name" value="Aspartic_peptidase_A1"/>
</dbReference>
<feature type="domain" description="Peptidase A1" evidence="2">
    <location>
        <begin position="1"/>
        <end position="176"/>
    </location>
</feature>
<comment type="similarity">
    <text evidence="1">Belongs to the peptidase A1 family.</text>
</comment>
<dbReference type="PANTHER" id="PTHR13683">
    <property type="entry name" value="ASPARTYL PROTEASES"/>
    <property type="match status" value="1"/>
</dbReference>
<keyword evidence="4" id="KW-1185">Reference proteome</keyword>
<dbReference type="GO" id="GO:0006508">
    <property type="term" value="P:proteolysis"/>
    <property type="evidence" value="ECO:0007669"/>
    <property type="project" value="InterPro"/>
</dbReference>
<accession>A0A9R1UKW8</accession>
<dbReference type="Proteomes" id="UP000235145">
    <property type="component" value="Unassembled WGS sequence"/>
</dbReference>
<comment type="caution">
    <text evidence="3">The sequence shown here is derived from an EMBL/GenBank/DDBJ whole genome shotgun (WGS) entry which is preliminary data.</text>
</comment>
<dbReference type="GO" id="GO:0004190">
    <property type="term" value="F:aspartic-type endopeptidase activity"/>
    <property type="evidence" value="ECO:0007669"/>
    <property type="project" value="InterPro"/>
</dbReference>
<dbReference type="PANTHER" id="PTHR13683:SF768">
    <property type="entry name" value="EUKARYOTIC ASPARTYL PROTEASE FAMILY PROTEIN"/>
    <property type="match status" value="1"/>
</dbReference>
<dbReference type="EMBL" id="NBSK02000008">
    <property type="protein sequence ID" value="KAJ0189058.1"/>
    <property type="molecule type" value="Genomic_DNA"/>
</dbReference>
<dbReference type="InterPro" id="IPR032799">
    <property type="entry name" value="TAXi_C"/>
</dbReference>
<dbReference type="SUPFAM" id="SSF50630">
    <property type="entry name" value="Acid proteases"/>
    <property type="match status" value="1"/>
</dbReference>
<evidence type="ECO:0000256" key="1">
    <source>
        <dbReference type="ARBA" id="ARBA00007447"/>
    </source>
</evidence>
<dbReference type="PROSITE" id="PS51767">
    <property type="entry name" value="PEPTIDASE_A1"/>
    <property type="match status" value="1"/>
</dbReference>
<dbReference type="InterPro" id="IPR021109">
    <property type="entry name" value="Peptidase_aspartic_dom_sf"/>
</dbReference>
<dbReference type="AlphaFoldDB" id="A0A9R1UKW8"/>
<organism evidence="3 4">
    <name type="scientific">Lactuca sativa</name>
    <name type="common">Garden lettuce</name>
    <dbReference type="NCBI Taxonomy" id="4236"/>
    <lineage>
        <taxon>Eukaryota</taxon>
        <taxon>Viridiplantae</taxon>
        <taxon>Streptophyta</taxon>
        <taxon>Embryophyta</taxon>
        <taxon>Tracheophyta</taxon>
        <taxon>Spermatophyta</taxon>
        <taxon>Magnoliopsida</taxon>
        <taxon>eudicotyledons</taxon>
        <taxon>Gunneridae</taxon>
        <taxon>Pentapetalae</taxon>
        <taxon>asterids</taxon>
        <taxon>campanulids</taxon>
        <taxon>Asterales</taxon>
        <taxon>Asteraceae</taxon>
        <taxon>Cichorioideae</taxon>
        <taxon>Cichorieae</taxon>
        <taxon>Lactucinae</taxon>
        <taxon>Lactuca</taxon>
    </lineage>
</organism>